<name>A0A4R7RJA2_9BACT</name>
<organism evidence="2 3">
    <name type="scientific">Prosthecobacter fusiformis</name>
    <dbReference type="NCBI Taxonomy" id="48464"/>
    <lineage>
        <taxon>Bacteria</taxon>
        <taxon>Pseudomonadati</taxon>
        <taxon>Verrucomicrobiota</taxon>
        <taxon>Verrucomicrobiia</taxon>
        <taxon>Verrucomicrobiales</taxon>
        <taxon>Verrucomicrobiaceae</taxon>
        <taxon>Prosthecobacter</taxon>
    </lineage>
</organism>
<accession>A0A4R7RJA2</accession>
<dbReference type="EMBL" id="SOCA01000022">
    <property type="protein sequence ID" value="TDU62459.1"/>
    <property type="molecule type" value="Genomic_DNA"/>
</dbReference>
<dbReference type="InterPro" id="IPR018306">
    <property type="entry name" value="Phage_T5_Orf172_DNA-bd"/>
</dbReference>
<dbReference type="OrthoDB" id="9814995at2"/>
<keyword evidence="3" id="KW-1185">Reference proteome</keyword>
<dbReference type="AlphaFoldDB" id="A0A4R7RJA2"/>
<dbReference type="SMART" id="SM00974">
    <property type="entry name" value="T5orf172"/>
    <property type="match status" value="1"/>
</dbReference>
<comment type="caution">
    <text evidence="2">The sequence shown here is derived from an EMBL/GenBank/DDBJ whole genome shotgun (WGS) entry which is preliminary data.</text>
</comment>
<feature type="domain" description="Bacteriophage T5 Orf172 DNA-binding" evidence="1">
    <location>
        <begin position="299"/>
        <end position="393"/>
    </location>
</feature>
<protein>
    <submittedName>
        <fullName evidence="2">Meiotically Up-regulated Gene 113 (MUG113) protein</fullName>
    </submittedName>
</protein>
<evidence type="ECO:0000313" key="3">
    <source>
        <dbReference type="Proteomes" id="UP000295662"/>
    </source>
</evidence>
<dbReference type="Proteomes" id="UP000295662">
    <property type="component" value="Unassembled WGS sequence"/>
</dbReference>
<dbReference type="Pfam" id="PF13455">
    <property type="entry name" value="MUG113"/>
    <property type="match status" value="1"/>
</dbReference>
<evidence type="ECO:0000259" key="1">
    <source>
        <dbReference type="SMART" id="SM00974"/>
    </source>
</evidence>
<proteinExistence type="predicted"/>
<gene>
    <name evidence="2" type="ORF">EI77_04727</name>
</gene>
<evidence type="ECO:0000313" key="2">
    <source>
        <dbReference type="EMBL" id="TDU62459.1"/>
    </source>
</evidence>
<reference evidence="2 3" key="1">
    <citation type="submission" date="2019-03" db="EMBL/GenBank/DDBJ databases">
        <title>Genomic Encyclopedia of Archaeal and Bacterial Type Strains, Phase II (KMG-II): from individual species to whole genera.</title>
        <authorList>
            <person name="Goeker M."/>
        </authorList>
    </citation>
    <scope>NUCLEOTIDE SEQUENCE [LARGE SCALE GENOMIC DNA]</scope>
    <source>
        <strain evidence="2 3">ATCC 25309</strain>
    </source>
</reference>
<sequence>MKDDMSEIDLDELRSELDDFALPEKAGGSSAREQRIIAGFEEIERFVEQHGRRPEHGEDRDIFERLYAVRLERLRASQECREVLKGRDSRGLLRSAHAHGTETGGVQEEVAEYRVGAAVEAVPSDDELLNALRGEDVPGHDLTQLRHVRSREEIRAAEEVAQRNPCNDFDVFRPIFEVVQHELATGKRQTLKYKDNADVKNGDLFILDGQKVIVADMGEPFVSDYGRPDRRLRVIYDNGTESDLLVRSLQRALNKDKASRRITEPDLGPLFSDEEAEGDLSAGVIYVLRSLSENSFIAKNRSVIHKIGVTGGDVGKRIVNAKKDPTYLLADVEVVELFKLVHINRKLLEAMIHKFFASARLDMELKDRFGGQVEPREWFLVPLPVIEEAIQKLREGSIGNYRYDPATAQIVEV</sequence>